<dbReference type="Proteomes" id="UP001277972">
    <property type="component" value="Unassembled WGS sequence"/>
</dbReference>
<evidence type="ECO:0000313" key="2">
    <source>
        <dbReference type="Proteomes" id="UP001277972"/>
    </source>
</evidence>
<keyword evidence="2" id="KW-1185">Reference proteome</keyword>
<accession>A0ACC6M1U6</accession>
<dbReference type="EMBL" id="JAWZSR010000001">
    <property type="protein sequence ID" value="MDX8044866.1"/>
    <property type="molecule type" value="Genomic_DNA"/>
</dbReference>
<proteinExistence type="predicted"/>
<comment type="caution">
    <text evidence="1">The sequence shown here is derived from an EMBL/GenBank/DDBJ whole genome shotgun (WGS) entry which is preliminary data.</text>
</comment>
<sequence>MKRRTFLKRLFGGIIGFFGLSGGTYYYAREIEPSMLETHFIDITSKNTPTSFDGYKIVQFTDTHLGFHYTIEQLTELINKINRLEPDLIVFTGDLIDNPQTYQLDGRLIPLLSQLTAKDGKYCIYGNHDHGGYGTDLLNDIFAQSDFELLQNEHRQITKNGDTLYIAGIDDALLGNPDVEQAITGIPDDAFKILLAHEPDYADVAKNYPIDIQISGHSHGGQVQLPFIGYIYTPSLAQKYVEGGYTLGNYPLQLYVSRGIGTTRLPYRFLCKPEITVYQLKKS</sequence>
<evidence type="ECO:0000313" key="1">
    <source>
        <dbReference type="EMBL" id="MDX8044866.1"/>
    </source>
</evidence>
<reference evidence="1" key="1">
    <citation type="submission" date="2023-11" db="EMBL/GenBank/DDBJ databases">
        <title>Gracilibacillus pellucida a moderately halophilic bacterium isolated from saline soil in Xinjiang province.</title>
        <authorList>
            <person name="Zhang Z."/>
            <person name="Tan F."/>
            <person name="Wang Y."/>
            <person name="Xia M."/>
        </authorList>
    </citation>
    <scope>NUCLEOTIDE SEQUENCE</scope>
    <source>
        <strain evidence="1">S3-1-1</strain>
    </source>
</reference>
<name>A0ACC6M1U6_9BACI</name>
<organism evidence="1 2">
    <name type="scientific">Gracilibacillus pellucidus</name>
    <dbReference type="NCBI Taxonomy" id="3095368"/>
    <lineage>
        <taxon>Bacteria</taxon>
        <taxon>Bacillati</taxon>
        <taxon>Bacillota</taxon>
        <taxon>Bacilli</taxon>
        <taxon>Bacillales</taxon>
        <taxon>Bacillaceae</taxon>
        <taxon>Gracilibacillus</taxon>
    </lineage>
</organism>
<gene>
    <name evidence="1" type="ORF">SH601_02605</name>
</gene>
<protein>
    <submittedName>
        <fullName evidence="1">Metallophosphoesterase</fullName>
    </submittedName>
</protein>